<dbReference type="AlphaFoldDB" id="A0A5D3F6C7"/>
<gene>
    <name evidence="6 8" type="primary">ruvA</name>
    <name evidence="8" type="ORF">FXF68_40695</name>
</gene>
<organism evidence="8 9">
    <name type="scientific">Actinomadura decatromicini</name>
    <dbReference type="NCBI Taxonomy" id="2604572"/>
    <lineage>
        <taxon>Bacteria</taxon>
        <taxon>Bacillati</taxon>
        <taxon>Actinomycetota</taxon>
        <taxon>Actinomycetes</taxon>
        <taxon>Streptosporangiales</taxon>
        <taxon>Thermomonosporaceae</taxon>
        <taxon>Actinomadura</taxon>
    </lineage>
</organism>
<comment type="function">
    <text evidence="6">The RuvA-RuvB-RuvC complex processes Holliday junction (HJ) DNA during genetic recombination and DNA repair, while the RuvA-RuvB complex plays an important role in the rescue of blocked DNA replication forks via replication fork reversal (RFR). RuvA specifically binds to HJ cruciform DNA, conferring on it an open structure. The RuvB hexamer acts as an ATP-dependent pump, pulling dsDNA into and through the RuvAB complex. HJ branch migration allows RuvC to scan DNA until it finds its consensus sequence, where it cleaves and resolves the cruciform DNA.</text>
</comment>
<evidence type="ECO:0000313" key="9">
    <source>
        <dbReference type="Proteomes" id="UP000323505"/>
    </source>
</evidence>
<dbReference type="InterPro" id="IPR010994">
    <property type="entry name" value="RuvA_2-like"/>
</dbReference>
<dbReference type="Proteomes" id="UP000323505">
    <property type="component" value="Unassembled WGS sequence"/>
</dbReference>
<dbReference type="Pfam" id="PF14520">
    <property type="entry name" value="HHH_5"/>
    <property type="match status" value="1"/>
</dbReference>
<keyword evidence="9" id="KW-1185">Reference proteome</keyword>
<evidence type="ECO:0000256" key="5">
    <source>
        <dbReference type="ARBA" id="ARBA00023204"/>
    </source>
</evidence>
<dbReference type="Pfam" id="PF01330">
    <property type="entry name" value="RuvA_N"/>
    <property type="match status" value="1"/>
</dbReference>
<dbReference type="Gene3D" id="1.10.8.10">
    <property type="entry name" value="DNA helicase RuvA subunit, C-terminal domain"/>
    <property type="match status" value="1"/>
</dbReference>
<dbReference type="GO" id="GO:0005524">
    <property type="term" value="F:ATP binding"/>
    <property type="evidence" value="ECO:0007669"/>
    <property type="project" value="InterPro"/>
</dbReference>
<keyword evidence="3 6" id="KW-0238">DNA-binding</keyword>
<dbReference type="RefSeq" id="WP_148768168.1">
    <property type="nucleotide sequence ID" value="NZ_VSRQ01000014.1"/>
</dbReference>
<dbReference type="EMBL" id="VSRQ01000014">
    <property type="protein sequence ID" value="TYK42905.1"/>
    <property type="molecule type" value="Genomic_DNA"/>
</dbReference>
<name>A0A5D3F6C7_9ACTN</name>
<reference evidence="8 9" key="1">
    <citation type="submission" date="2019-08" db="EMBL/GenBank/DDBJ databases">
        <title>Actinomadura sp. nov. CYP1-5 isolated from mountain soil.</title>
        <authorList>
            <person name="Songsumanus A."/>
            <person name="Kuncharoen N."/>
            <person name="Kudo T."/>
            <person name="Yuki M."/>
            <person name="Igarashi Y."/>
            <person name="Tanasupawat S."/>
        </authorList>
    </citation>
    <scope>NUCLEOTIDE SEQUENCE [LARGE SCALE GENOMIC DNA]</scope>
    <source>
        <strain evidence="8 9">CYP1-5</strain>
    </source>
</reference>
<dbReference type="Gene3D" id="2.40.50.140">
    <property type="entry name" value="Nucleic acid-binding proteins"/>
    <property type="match status" value="1"/>
</dbReference>
<proteinExistence type="inferred from homology"/>
<sequence length="202" mass="20760">MIAFVSGRVAAAGPDGAVIDVHGVGLSVQCTPATLAGLRVGDHAKVPTSLVVREDSLTLFGFADDDERTAFELLQTASGVGPRLALAMLAVHTPNALRHAVAAEDLTALTKVPGIGKKGAQRIVLELRDRLGGPVGDAAPDLRAPARAEPWREQVQMGLINLGWSAKDADAAVTAVAADLDGAETPPVAALLRSALKKLSKG</sequence>
<dbReference type="GO" id="GO:0005737">
    <property type="term" value="C:cytoplasm"/>
    <property type="evidence" value="ECO:0007669"/>
    <property type="project" value="UniProtKB-SubCell"/>
</dbReference>
<dbReference type="GO" id="GO:0000400">
    <property type="term" value="F:four-way junction DNA binding"/>
    <property type="evidence" value="ECO:0007669"/>
    <property type="project" value="UniProtKB-UniRule"/>
</dbReference>
<comment type="subcellular location">
    <subcellularLocation>
        <location evidence="6">Cytoplasm</location>
    </subcellularLocation>
</comment>
<keyword evidence="2 6" id="KW-0227">DNA damage</keyword>
<dbReference type="InterPro" id="IPR013849">
    <property type="entry name" value="DNA_helicase_Holl-junc_RuvA_I"/>
</dbReference>
<dbReference type="Gene3D" id="1.10.150.20">
    <property type="entry name" value="5' to 3' exonuclease, C-terminal subdomain"/>
    <property type="match status" value="1"/>
</dbReference>
<keyword evidence="1 6" id="KW-0963">Cytoplasm</keyword>
<evidence type="ECO:0000313" key="8">
    <source>
        <dbReference type="EMBL" id="TYK42905.1"/>
    </source>
</evidence>
<dbReference type="GO" id="GO:0048476">
    <property type="term" value="C:Holliday junction resolvase complex"/>
    <property type="evidence" value="ECO:0007669"/>
    <property type="project" value="UniProtKB-UniRule"/>
</dbReference>
<dbReference type="GO" id="GO:0006281">
    <property type="term" value="P:DNA repair"/>
    <property type="evidence" value="ECO:0007669"/>
    <property type="project" value="UniProtKB-UniRule"/>
</dbReference>
<evidence type="ECO:0000256" key="4">
    <source>
        <dbReference type="ARBA" id="ARBA00023172"/>
    </source>
</evidence>
<feature type="domain" description="Helix-hairpin-helix DNA-binding motif class 1" evidence="7">
    <location>
        <begin position="72"/>
        <end position="91"/>
    </location>
</feature>
<dbReference type="NCBIfam" id="TIGR00084">
    <property type="entry name" value="ruvA"/>
    <property type="match status" value="1"/>
</dbReference>
<dbReference type="GO" id="GO:0009378">
    <property type="term" value="F:four-way junction helicase activity"/>
    <property type="evidence" value="ECO:0007669"/>
    <property type="project" value="InterPro"/>
</dbReference>
<protein>
    <recommendedName>
        <fullName evidence="6">Holliday junction branch migration complex subunit RuvA</fullName>
    </recommendedName>
</protein>
<evidence type="ECO:0000256" key="1">
    <source>
        <dbReference type="ARBA" id="ARBA00022490"/>
    </source>
</evidence>
<dbReference type="InterPro" id="IPR036267">
    <property type="entry name" value="RuvA_C_sf"/>
</dbReference>
<dbReference type="InterPro" id="IPR000085">
    <property type="entry name" value="RuvA"/>
</dbReference>
<keyword evidence="5 6" id="KW-0234">DNA repair</keyword>
<dbReference type="Pfam" id="PF07499">
    <property type="entry name" value="RuvA_C"/>
    <property type="match status" value="1"/>
</dbReference>
<feature type="domain" description="Helix-hairpin-helix DNA-binding motif class 1" evidence="7">
    <location>
        <begin position="107"/>
        <end position="126"/>
    </location>
</feature>
<feature type="region of interest" description="Domain III" evidence="6">
    <location>
        <begin position="148"/>
        <end position="202"/>
    </location>
</feature>
<comment type="caution">
    <text evidence="6">Lacks conserved residue(s) required for the propagation of feature annotation.</text>
</comment>
<comment type="domain">
    <text evidence="6">Has three domains with a flexible linker between the domains II and III and assumes an 'L' shape. Domain III is highly mobile and contacts RuvB.</text>
</comment>
<comment type="similarity">
    <text evidence="6">Belongs to the RuvA family.</text>
</comment>
<evidence type="ECO:0000256" key="2">
    <source>
        <dbReference type="ARBA" id="ARBA00022763"/>
    </source>
</evidence>
<dbReference type="GO" id="GO:0006310">
    <property type="term" value="P:DNA recombination"/>
    <property type="evidence" value="ECO:0007669"/>
    <property type="project" value="UniProtKB-UniRule"/>
</dbReference>
<dbReference type="InterPro" id="IPR003583">
    <property type="entry name" value="Hlx-hairpin-Hlx_DNA-bd_motif"/>
</dbReference>
<comment type="caution">
    <text evidence="8">The sequence shown here is derived from an EMBL/GenBank/DDBJ whole genome shotgun (WGS) entry which is preliminary data.</text>
</comment>
<dbReference type="InterPro" id="IPR011114">
    <property type="entry name" value="RuvA_C"/>
</dbReference>
<comment type="subunit">
    <text evidence="6">Homotetramer. Forms an RuvA(8)-RuvB(12)-Holliday junction (HJ) complex. HJ DNA is sandwiched between 2 RuvA tetramers; dsDNA enters through RuvA and exits via RuvB. An RuvB hexamer assembles on each DNA strand where it exits the tetramer. Each RuvB hexamer is contacted by two RuvA subunits (via domain III) on 2 adjacent RuvB subunits; this complex drives branch migration. In the full resolvosome a probable DNA-RuvA(4)-RuvB(12)-RuvC(2) complex forms which resolves the HJ.</text>
</comment>
<dbReference type="GO" id="GO:0009379">
    <property type="term" value="C:Holliday junction helicase complex"/>
    <property type="evidence" value="ECO:0007669"/>
    <property type="project" value="InterPro"/>
</dbReference>
<dbReference type="SUPFAM" id="SSF47781">
    <property type="entry name" value="RuvA domain 2-like"/>
    <property type="match status" value="1"/>
</dbReference>
<dbReference type="SUPFAM" id="SSF46929">
    <property type="entry name" value="DNA helicase RuvA subunit, C-terminal domain"/>
    <property type="match status" value="1"/>
</dbReference>
<dbReference type="SMART" id="SM00278">
    <property type="entry name" value="HhH1"/>
    <property type="match status" value="2"/>
</dbReference>
<dbReference type="HAMAP" id="MF_00031">
    <property type="entry name" value="DNA_HJ_migration_RuvA"/>
    <property type="match status" value="1"/>
</dbReference>
<evidence type="ECO:0000256" key="3">
    <source>
        <dbReference type="ARBA" id="ARBA00023125"/>
    </source>
</evidence>
<dbReference type="SUPFAM" id="SSF50249">
    <property type="entry name" value="Nucleic acid-binding proteins"/>
    <property type="match status" value="1"/>
</dbReference>
<evidence type="ECO:0000256" key="6">
    <source>
        <dbReference type="HAMAP-Rule" id="MF_00031"/>
    </source>
</evidence>
<dbReference type="InterPro" id="IPR012340">
    <property type="entry name" value="NA-bd_OB-fold"/>
</dbReference>
<keyword evidence="4 6" id="KW-0233">DNA recombination</keyword>
<accession>A0A5D3F6C7</accession>
<evidence type="ECO:0000259" key="7">
    <source>
        <dbReference type="SMART" id="SM00278"/>
    </source>
</evidence>